<sequence length="454" mass="51950">MTGLPPWELGNPMDYKQELITTIHDFGCDIDLLEARLTQLCETFPTAVLIPALYEELERPALTRIRDCLKECQFINTVVVCLYAKTLEQYTKAVQFFSILPQPTLVIWENSPRVTQLLEKLREKGLDLMSFKGKGRAVWIGLGVVSLQAEAIALHDADIITYDKSYPLKLLFPLLEKELGISFNKAYYARLGGEPRGFHGRVMRLFVTPLLVALMDLYGYNNYLRYLSAYRYPLSGEFALTNDIALNTRIPSNWGLEIGLLAEVYRNVAPQRIAQIDLGNFDHKHQIIGNSSQEGLRKMCADILRSILRTLIETERVVVTREQIHTLRIKFKREAQDFTRQYFVDARFNNLRYDRHQEEATVDVFEQVIAEAGEEFFQNPAASQIPDWTRALAAMPALREQLREATRRDMAEAKAILAANPDFIPLEDSNGFSKDPNPLSSMELEHRSTKPTQT</sequence>
<proteinExistence type="predicted"/>
<dbReference type="SUPFAM" id="SSF53448">
    <property type="entry name" value="Nucleotide-diphospho-sugar transferases"/>
    <property type="match status" value="1"/>
</dbReference>
<reference evidence="2" key="1">
    <citation type="submission" date="2019-10" db="EMBL/GenBank/DDBJ databases">
        <authorList>
            <consortium name="Genoscope - CEA"/>
            <person name="William W."/>
        </authorList>
    </citation>
    <scope>NUCLEOTIDE SEQUENCE [LARGE SCALE GENOMIC DNA]</scope>
    <source>
        <strain evidence="2">BBR_PRJEB10992</strain>
    </source>
</reference>
<dbReference type="InterPro" id="IPR029044">
    <property type="entry name" value="Nucleotide-diphossugar_trans"/>
</dbReference>
<evidence type="ECO:0000256" key="1">
    <source>
        <dbReference type="SAM" id="MobiDB-lite"/>
    </source>
</evidence>
<keyword evidence="2" id="KW-0808">Transferase</keyword>
<protein>
    <submittedName>
        <fullName evidence="2">Glucosyl-3-phosphoglycerate synthase</fullName>
        <ecNumber evidence="2">2.4.1.266</ecNumber>
    </submittedName>
</protein>
<gene>
    <name evidence="2" type="primary">gpgS</name>
    <name evidence="2" type="ORF">PL8927_750155</name>
</gene>
<evidence type="ECO:0000313" key="3">
    <source>
        <dbReference type="Proteomes" id="UP000184550"/>
    </source>
</evidence>
<dbReference type="Gene3D" id="3.90.550.10">
    <property type="entry name" value="Spore Coat Polysaccharide Biosynthesis Protein SpsA, Chain A"/>
    <property type="match status" value="1"/>
</dbReference>
<organism evidence="2 3">
    <name type="scientific">Planktothrix serta PCC 8927</name>
    <dbReference type="NCBI Taxonomy" id="671068"/>
    <lineage>
        <taxon>Bacteria</taxon>
        <taxon>Bacillati</taxon>
        <taxon>Cyanobacteriota</taxon>
        <taxon>Cyanophyceae</taxon>
        <taxon>Oscillatoriophycideae</taxon>
        <taxon>Oscillatoriales</taxon>
        <taxon>Microcoleaceae</taxon>
        <taxon>Planktothrix</taxon>
    </lineage>
</organism>
<feature type="region of interest" description="Disordered" evidence="1">
    <location>
        <begin position="425"/>
        <end position="454"/>
    </location>
</feature>
<keyword evidence="2" id="KW-0328">Glycosyltransferase</keyword>
<evidence type="ECO:0000313" key="2">
    <source>
        <dbReference type="EMBL" id="VXD22560.1"/>
    </source>
</evidence>
<comment type="caution">
    <text evidence="2">The sequence shown here is derived from an EMBL/GenBank/DDBJ whole genome shotgun (WGS) entry which is preliminary data.</text>
</comment>
<keyword evidence="3" id="KW-1185">Reference proteome</keyword>
<dbReference type="Proteomes" id="UP000184550">
    <property type="component" value="Unassembled WGS sequence"/>
</dbReference>
<dbReference type="EC" id="2.4.1.266" evidence="2"/>
<name>A0A7Z9BTR2_9CYAN</name>
<dbReference type="EMBL" id="CZCU02000152">
    <property type="protein sequence ID" value="VXD22560.1"/>
    <property type="molecule type" value="Genomic_DNA"/>
</dbReference>
<dbReference type="AlphaFoldDB" id="A0A7Z9BTR2"/>
<accession>A0A7Z9BTR2</accession>
<dbReference type="GO" id="GO:0016757">
    <property type="term" value="F:glycosyltransferase activity"/>
    <property type="evidence" value="ECO:0007669"/>
    <property type="project" value="UniProtKB-KW"/>
</dbReference>